<organism evidence="1 2">
    <name type="scientific">Ligilactobacillus salivarius str. Ren</name>
    <dbReference type="NCBI Taxonomy" id="1194971"/>
    <lineage>
        <taxon>Bacteria</taxon>
        <taxon>Bacillati</taxon>
        <taxon>Bacillota</taxon>
        <taxon>Bacilli</taxon>
        <taxon>Lactobacillales</taxon>
        <taxon>Lactobacillaceae</taxon>
        <taxon>Ligilactobacillus</taxon>
    </lineage>
</organism>
<protein>
    <submittedName>
        <fullName evidence="1">Phage head-tail joining protein</fullName>
    </submittedName>
</protein>
<evidence type="ECO:0000313" key="2">
    <source>
        <dbReference type="Proteomes" id="UP000035027"/>
    </source>
</evidence>
<dbReference type="Pfam" id="PF04883">
    <property type="entry name" value="HK97-gp10_like"/>
    <property type="match status" value="1"/>
</dbReference>
<name>A0A0F7PRB7_9LACO</name>
<evidence type="ECO:0000313" key="1">
    <source>
        <dbReference type="EMBL" id="AKI03847.1"/>
    </source>
</evidence>
<dbReference type="EMBL" id="CP011403">
    <property type="protein sequence ID" value="AKI03847.1"/>
    <property type="molecule type" value="Genomic_DNA"/>
</dbReference>
<proteinExistence type="predicted"/>
<gene>
    <name evidence="1" type="ORF">LsR_00296</name>
</gene>
<sequence>MGRNYLPKIVGIGGVLMSFSIDDNITSELQKLGNKAKRISNKAVRESAPIFAEELKAQTPYENVSNRSWKAQRQMDKKTGKKTTFKHMKDDIQVSGVDQYGHVNVGFGEDTYWRVHFVELGTVNQKANPFIERAIDSSKEEYESKISSVIRSELGL</sequence>
<dbReference type="NCBIfam" id="TIGR01725">
    <property type="entry name" value="phge_HK97_gp10"/>
    <property type="match status" value="1"/>
</dbReference>
<reference evidence="1 2" key="1">
    <citation type="submission" date="2015-05" db="EMBL/GenBank/DDBJ databases">
        <title>Complete genome sequence of Lactobacillus salivarius Ren, a probiotic strain with antitumor activity.</title>
        <authorList>
            <person name="Sun E."/>
            <person name="Zhao L."/>
            <person name="Liu S."/>
            <person name="Zhang M."/>
            <person name="Guo H."/>
            <person name="Ren F."/>
        </authorList>
    </citation>
    <scope>NUCLEOTIDE SEQUENCE [LARGE SCALE GENOMIC DNA]</scope>
    <source>
        <strain evidence="1 2">Ren</strain>
    </source>
</reference>
<dbReference type="PATRIC" id="fig|1194971.3.peg.297"/>
<dbReference type="Proteomes" id="UP000035027">
    <property type="component" value="Chromosome"/>
</dbReference>
<dbReference type="AlphaFoldDB" id="A0A0F7PRB7"/>
<dbReference type="InterPro" id="IPR010064">
    <property type="entry name" value="HK97-gp10_tail"/>
</dbReference>
<accession>A0A0F7PRB7</accession>